<evidence type="ECO:0000256" key="4">
    <source>
        <dbReference type="ARBA" id="ARBA00022692"/>
    </source>
</evidence>
<feature type="transmembrane region" description="Helical" evidence="8">
    <location>
        <begin position="439"/>
        <end position="457"/>
    </location>
</feature>
<feature type="region of interest" description="Disordered" evidence="7">
    <location>
        <begin position="592"/>
        <end position="630"/>
    </location>
</feature>
<feature type="compositionally biased region" description="Gly residues" evidence="7">
    <location>
        <begin position="595"/>
        <end position="607"/>
    </location>
</feature>
<comment type="subcellular location">
    <subcellularLocation>
        <location evidence="1">Endomembrane system</location>
        <topology evidence="1">Multi-pass membrane protein</topology>
    </subcellularLocation>
</comment>
<evidence type="ECO:0000256" key="5">
    <source>
        <dbReference type="ARBA" id="ARBA00022989"/>
    </source>
</evidence>
<organism evidence="9 10">
    <name type="scientific">Sclerotinia borealis (strain F-4128)</name>
    <dbReference type="NCBI Taxonomy" id="1432307"/>
    <lineage>
        <taxon>Eukaryota</taxon>
        <taxon>Fungi</taxon>
        <taxon>Dikarya</taxon>
        <taxon>Ascomycota</taxon>
        <taxon>Pezizomycotina</taxon>
        <taxon>Leotiomycetes</taxon>
        <taxon>Helotiales</taxon>
        <taxon>Sclerotiniaceae</taxon>
        <taxon>Sclerotinia</taxon>
    </lineage>
</organism>
<proteinExistence type="inferred from homology"/>
<dbReference type="PANTHER" id="PTHR43337:SF1">
    <property type="entry name" value="XANTHINE_URACIL PERMEASE C887.17-RELATED"/>
    <property type="match status" value="1"/>
</dbReference>
<evidence type="ECO:0000256" key="2">
    <source>
        <dbReference type="ARBA" id="ARBA00005697"/>
    </source>
</evidence>
<feature type="transmembrane region" description="Helical" evidence="8">
    <location>
        <begin position="225"/>
        <end position="243"/>
    </location>
</feature>
<dbReference type="OrthoDB" id="431212at2759"/>
<evidence type="ECO:0000256" key="7">
    <source>
        <dbReference type="SAM" id="MobiDB-lite"/>
    </source>
</evidence>
<dbReference type="GO" id="GO:0005886">
    <property type="term" value="C:plasma membrane"/>
    <property type="evidence" value="ECO:0007669"/>
    <property type="project" value="TreeGrafter"/>
</dbReference>
<protein>
    <submittedName>
        <fullName evidence="9">Purine transporter</fullName>
    </submittedName>
</protein>
<dbReference type="GO" id="GO:0015853">
    <property type="term" value="P:adenine transport"/>
    <property type="evidence" value="ECO:0007669"/>
    <property type="project" value="TreeGrafter"/>
</dbReference>
<feature type="compositionally biased region" description="Basic residues" evidence="7">
    <location>
        <begin position="542"/>
        <end position="556"/>
    </location>
</feature>
<keyword evidence="4 8" id="KW-0812">Transmembrane</keyword>
<keyword evidence="5 8" id="KW-1133">Transmembrane helix</keyword>
<evidence type="ECO:0000313" key="10">
    <source>
        <dbReference type="Proteomes" id="UP000019487"/>
    </source>
</evidence>
<gene>
    <name evidence="9" type="ORF">SBOR_6600</name>
</gene>
<comment type="caution">
    <text evidence="9">The sequence shown here is derived from an EMBL/GenBank/DDBJ whole genome shotgun (WGS) entry which is preliminary data.</text>
</comment>
<evidence type="ECO:0000256" key="3">
    <source>
        <dbReference type="ARBA" id="ARBA00022448"/>
    </source>
</evidence>
<feature type="transmembrane region" description="Helical" evidence="8">
    <location>
        <begin position="133"/>
        <end position="153"/>
    </location>
</feature>
<evidence type="ECO:0000256" key="1">
    <source>
        <dbReference type="ARBA" id="ARBA00004127"/>
    </source>
</evidence>
<dbReference type="GO" id="GO:0015854">
    <property type="term" value="P:guanine transport"/>
    <property type="evidence" value="ECO:0007669"/>
    <property type="project" value="TreeGrafter"/>
</dbReference>
<dbReference type="PANTHER" id="PTHR43337">
    <property type="entry name" value="XANTHINE/URACIL PERMEASE C887.17-RELATED"/>
    <property type="match status" value="1"/>
</dbReference>
<evidence type="ECO:0000256" key="6">
    <source>
        <dbReference type="ARBA" id="ARBA00023136"/>
    </source>
</evidence>
<feature type="transmembrane region" description="Helical" evidence="8">
    <location>
        <begin position="173"/>
        <end position="192"/>
    </location>
</feature>
<evidence type="ECO:0000256" key="8">
    <source>
        <dbReference type="SAM" id="Phobius"/>
    </source>
</evidence>
<evidence type="ECO:0000313" key="9">
    <source>
        <dbReference type="EMBL" id="ESZ93029.1"/>
    </source>
</evidence>
<keyword evidence="10" id="KW-1185">Reference proteome</keyword>
<accession>W9CE02</accession>
<dbReference type="InterPro" id="IPR045018">
    <property type="entry name" value="Azg-like"/>
</dbReference>
<name>W9CE02_SCLBF</name>
<feature type="transmembrane region" description="Helical" evidence="8">
    <location>
        <begin position="81"/>
        <end position="99"/>
    </location>
</feature>
<dbReference type="Proteomes" id="UP000019487">
    <property type="component" value="Unassembled WGS sequence"/>
</dbReference>
<keyword evidence="3" id="KW-0813">Transport</keyword>
<dbReference type="GO" id="GO:0012505">
    <property type="term" value="C:endomembrane system"/>
    <property type="evidence" value="ECO:0007669"/>
    <property type="project" value="UniProtKB-SubCell"/>
</dbReference>
<sequence length="630" mass="67627">MGWVEKTNMAVAKSAVGRRFRLEFSGHRYERKGSRFLTEVRAGLATFFAMAYIISVNASIVSETSTDPTYQLCVQEVNQDLVTGTAAISALTSFCMGVFANMPIALAPGMGLNAYFAYQVVGIHGQGPVPYRLALTAVFIEGLLFVALSILGLRQWLARAIPRSLKIASGAGIGLYLALIGLTYSAGIGAITGSNTDVPLQLTGCVPEFIASDGTCTSGKMRSPTMWLGIFGGGMFTAFLMMYRVKGAVIAGILLVSIVSWPRNTSVTFFPQTVSGDAAFEFFKKVVTFHPISRVLAVQDWNITGAGAGQFASALITFLYVDILDCTGTLYSMARFCGAIDEDTQDFEGSAVAYLVDAFGISLGSFVGSPPVTAFIESGAGISEGGATGLTAVTTGFCFFISIFFAPIFASIPPWATGCTLILVGAMMARACTEINWRYLGDSIPAFLTLAIMPFTYSIAYGLITGIVTYTLLNSSAWILAKISGGRIMPHDYELKDYWTYKVRGGLLPGWVRRATRGKRNFWREWDFDAEEVGSKVDSVRGHRTRGSMAKSHKSTKSHDVVSARKNEIIGIPSVNGHGERTWEMPEMAFPKSGVGVGGSGGIGEALGGEERRESTRTMSSAGRSLGRRS</sequence>
<dbReference type="Pfam" id="PF00860">
    <property type="entry name" value="Xan_ur_permease"/>
    <property type="match status" value="1"/>
</dbReference>
<feature type="region of interest" description="Disordered" evidence="7">
    <location>
        <begin position="539"/>
        <end position="561"/>
    </location>
</feature>
<comment type="similarity">
    <text evidence="2">Belongs to the nucleobase:cation symporter-2 (NCS2) (TC 2.A.40) family. Azg-like subfamily.</text>
</comment>
<dbReference type="STRING" id="1432307.W9CE02"/>
<dbReference type="InterPro" id="IPR006043">
    <property type="entry name" value="NCS2"/>
</dbReference>
<dbReference type="HOGENOM" id="CLU_024508_3_2_1"/>
<dbReference type="AlphaFoldDB" id="W9CE02"/>
<dbReference type="GO" id="GO:0005345">
    <property type="term" value="F:purine nucleobase transmembrane transporter activity"/>
    <property type="evidence" value="ECO:0007669"/>
    <property type="project" value="TreeGrafter"/>
</dbReference>
<dbReference type="EMBL" id="AYSA01000344">
    <property type="protein sequence ID" value="ESZ93029.1"/>
    <property type="molecule type" value="Genomic_DNA"/>
</dbReference>
<reference evidence="9 10" key="1">
    <citation type="journal article" date="2014" name="Genome Announc.">
        <title>Draft genome sequence of Sclerotinia borealis, a psychrophilic plant pathogenic fungus.</title>
        <authorList>
            <person name="Mardanov A.V."/>
            <person name="Beletsky A.V."/>
            <person name="Kadnikov V.V."/>
            <person name="Ignatov A.N."/>
            <person name="Ravin N.V."/>
        </authorList>
    </citation>
    <scope>NUCLEOTIDE SEQUENCE [LARGE SCALE GENOMIC DNA]</scope>
    <source>
        <strain evidence="10">F-4157</strain>
    </source>
</reference>
<keyword evidence="6 8" id="KW-0472">Membrane</keyword>